<organism evidence="5 6">
    <name type="scientific">Terrabacter ginsenosidimutans</name>
    <dbReference type="NCBI Taxonomy" id="490575"/>
    <lineage>
        <taxon>Bacteria</taxon>
        <taxon>Bacillati</taxon>
        <taxon>Actinomycetota</taxon>
        <taxon>Actinomycetes</taxon>
        <taxon>Micrococcales</taxon>
        <taxon>Intrasporangiaceae</taxon>
        <taxon>Terrabacter</taxon>
    </lineage>
</organism>
<keyword evidence="2" id="KW-0012">Acyltransferase</keyword>
<dbReference type="CDD" id="cd04301">
    <property type="entry name" value="NAT_SF"/>
    <property type="match status" value="1"/>
</dbReference>
<evidence type="ECO:0000259" key="4">
    <source>
        <dbReference type="PROSITE" id="PS51186"/>
    </source>
</evidence>
<comment type="caution">
    <text evidence="5">The sequence shown here is derived from an EMBL/GenBank/DDBJ whole genome shotgun (WGS) entry which is preliminary data.</text>
</comment>
<dbReference type="InterPro" id="IPR000182">
    <property type="entry name" value="GNAT_dom"/>
</dbReference>
<dbReference type="SUPFAM" id="SSF55729">
    <property type="entry name" value="Acyl-CoA N-acyltransferases (Nat)"/>
    <property type="match status" value="1"/>
</dbReference>
<dbReference type="Pfam" id="PF00583">
    <property type="entry name" value="Acetyltransf_1"/>
    <property type="match status" value="1"/>
</dbReference>
<evidence type="ECO:0000313" key="6">
    <source>
        <dbReference type="Proteomes" id="UP001501468"/>
    </source>
</evidence>
<accession>A0ABP7D9I8</accession>
<sequence length="204" mass="22069">MIAENREHELEDADVSTTPETDADHTATDPEDGASPVSTDGVVIRGAVGDDLTGVLSVGHRTWLATYEPIAGPEYVAMGLAKWWTSDVVTDSIRKGRTIVAVEGDDVVGVATFGPQDDAFVLWKLYVLPGHHGRGIGSRLMGAVVDRALESEHSRITLSYLEGNQQAARFYDKHGFVETHRETPGSGLPKSVWMMRELEAGDPA</sequence>
<dbReference type="Gene3D" id="3.40.630.30">
    <property type="match status" value="1"/>
</dbReference>
<gene>
    <name evidence="5" type="ORF">GCM10022399_16950</name>
</gene>
<dbReference type="PROSITE" id="PS51186">
    <property type="entry name" value="GNAT"/>
    <property type="match status" value="1"/>
</dbReference>
<dbReference type="EMBL" id="BAABDC010000002">
    <property type="protein sequence ID" value="GAA3701087.1"/>
    <property type="molecule type" value="Genomic_DNA"/>
</dbReference>
<dbReference type="InterPro" id="IPR050832">
    <property type="entry name" value="Bact_Acetyltransf"/>
</dbReference>
<evidence type="ECO:0000256" key="3">
    <source>
        <dbReference type="SAM" id="MobiDB-lite"/>
    </source>
</evidence>
<protein>
    <recommendedName>
        <fullName evidence="4">N-acetyltransferase domain-containing protein</fullName>
    </recommendedName>
</protein>
<name>A0ABP7D9I8_9MICO</name>
<dbReference type="InterPro" id="IPR016181">
    <property type="entry name" value="Acyl_CoA_acyltransferase"/>
</dbReference>
<dbReference type="PANTHER" id="PTHR43877">
    <property type="entry name" value="AMINOALKYLPHOSPHONATE N-ACETYLTRANSFERASE-RELATED-RELATED"/>
    <property type="match status" value="1"/>
</dbReference>
<feature type="region of interest" description="Disordered" evidence="3">
    <location>
        <begin position="1"/>
        <end position="39"/>
    </location>
</feature>
<evidence type="ECO:0000313" key="5">
    <source>
        <dbReference type="EMBL" id="GAA3701087.1"/>
    </source>
</evidence>
<reference evidence="6" key="1">
    <citation type="journal article" date="2019" name="Int. J. Syst. Evol. Microbiol.">
        <title>The Global Catalogue of Microorganisms (GCM) 10K type strain sequencing project: providing services to taxonomists for standard genome sequencing and annotation.</title>
        <authorList>
            <consortium name="The Broad Institute Genomics Platform"/>
            <consortium name="The Broad Institute Genome Sequencing Center for Infectious Disease"/>
            <person name="Wu L."/>
            <person name="Ma J."/>
        </authorList>
    </citation>
    <scope>NUCLEOTIDE SEQUENCE [LARGE SCALE GENOMIC DNA]</scope>
    <source>
        <strain evidence="6">JCM 17125</strain>
    </source>
</reference>
<evidence type="ECO:0000256" key="2">
    <source>
        <dbReference type="ARBA" id="ARBA00023315"/>
    </source>
</evidence>
<keyword evidence="1" id="KW-0808">Transferase</keyword>
<evidence type="ECO:0000256" key="1">
    <source>
        <dbReference type="ARBA" id="ARBA00022679"/>
    </source>
</evidence>
<feature type="domain" description="N-acetyltransferase" evidence="4">
    <location>
        <begin position="42"/>
        <end position="199"/>
    </location>
</feature>
<keyword evidence="6" id="KW-1185">Reference proteome</keyword>
<proteinExistence type="predicted"/>
<dbReference type="Proteomes" id="UP001501468">
    <property type="component" value="Unassembled WGS sequence"/>
</dbReference>